<keyword evidence="7" id="KW-0413">Isomerase</keyword>
<dbReference type="GO" id="GO:0008312">
    <property type="term" value="F:7S RNA binding"/>
    <property type="evidence" value="ECO:0007669"/>
    <property type="project" value="InterPro"/>
</dbReference>
<organism evidence="10 11">
    <name type="scientific">Phytophthora nicotianae</name>
    <name type="common">Potato buckeye rot agent</name>
    <name type="synonym">Phytophthora parasitica</name>
    <dbReference type="NCBI Taxonomy" id="4792"/>
    <lineage>
        <taxon>Eukaryota</taxon>
        <taxon>Sar</taxon>
        <taxon>Stramenopiles</taxon>
        <taxon>Oomycota</taxon>
        <taxon>Peronosporomycetes</taxon>
        <taxon>Peronosporales</taxon>
        <taxon>Peronosporaceae</taxon>
        <taxon>Phytophthora</taxon>
    </lineage>
</organism>
<dbReference type="InterPro" id="IPR008238">
    <property type="entry name" value="Chorismate_mutase_AroQ_euk"/>
</dbReference>
<dbReference type="PANTHER" id="PTHR21145:SF12">
    <property type="entry name" value="CHORISMATE MUTASE"/>
    <property type="match status" value="1"/>
</dbReference>
<evidence type="ECO:0000256" key="3">
    <source>
        <dbReference type="ARBA" id="ARBA00012404"/>
    </source>
</evidence>
<dbReference type="Pfam" id="PF00800">
    <property type="entry name" value="PDT"/>
    <property type="match status" value="1"/>
</dbReference>
<sequence length="773" mass="85893">MASAMRANVMRVAARQLRRQTQSVAALHVNSFPQSVAQTQLRSMSVFSNIKKTVSGKLEERNQHKQEEAYKQQMIELSQKDKFDLNGFYDHLKKNAEASGASGWRSMIPGVSSMTAVQQMKTFMAILESMEPEYRENPRLINGKIKRKISEKAGHSPEDINNMLRNYEQLSALHIWLVKRVERGLSIPETLDETTELVRQDPTGFPARKFSHLTAMQSSHNVVFGDPLKPVKLDDFRNVLIRQEETIIFALIERAQFPRNPEVYVSMKESKSAAFGGLKGKYTTFDGSLLDFMLLETEKLHALTRRYTSPDENAFFPHLLPASILPSLDYPRVLNPNRININNQIMSVYQEKILPGLTTLASDDTAYGSTATADIAVLQALSKRIHFGKFIAEAKFQAETERYTKLILANDADGIMEALTNLAVEQKVLERVKLKASTYGQDPNAPASSDDKEMKVNPQLISDLYRDFVMPLTKEVQVQYLLQRVAHPSIAVAGAEGSFCWLAAQAHFGGETLDKDQLLQAESISQVFYDVNANRTAYGVVPIEDSRLGMIKETQAQLLRSSLKVSAEIVLTRSFIFAAKDKQLGKNSDVTKVFCPTDTDARLLAQAEQCWPSAQVVSVANVSEAASRAFNEASTVAVTTAGAAESCGLEQVDTSHALASEAGVAESKSFIRFVIVSKGYPAATGKDKSCLSMEIKHEVGSLLSALDVWKKHGINLSCLESIYRQEEGGYDFFVEIVGHFDDENVRQAVEELQSVCTVKHLGSFPIAKRPIQS</sequence>
<dbReference type="GO" id="GO:0004106">
    <property type="term" value="F:chorismate mutase activity"/>
    <property type="evidence" value="ECO:0007669"/>
    <property type="project" value="UniProtKB-EC"/>
</dbReference>
<accession>A0A0W8B668</accession>
<dbReference type="EMBL" id="LNFO01006080">
    <property type="protein sequence ID" value="KUF67209.1"/>
    <property type="molecule type" value="Genomic_DNA"/>
</dbReference>
<dbReference type="GO" id="GO:0006614">
    <property type="term" value="P:SRP-dependent cotranslational protein targeting to membrane"/>
    <property type="evidence" value="ECO:0007669"/>
    <property type="project" value="InterPro"/>
</dbReference>
<dbReference type="OrthoDB" id="191918at2759"/>
<comment type="caution">
    <text evidence="10">The sequence shown here is derived from an EMBL/GenBank/DDBJ whole genome shotgun (WGS) entry which is preliminary data.</text>
</comment>
<dbReference type="InterPro" id="IPR004125">
    <property type="entry name" value="Signal_recog_particle_SRP54_M"/>
</dbReference>
<evidence type="ECO:0000256" key="5">
    <source>
        <dbReference type="ARBA" id="ARBA00022605"/>
    </source>
</evidence>
<dbReference type="GO" id="GO:0048500">
    <property type="term" value="C:signal recognition particle"/>
    <property type="evidence" value="ECO:0007669"/>
    <property type="project" value="InterPro"/>
</dbReference>
<feature type="domain" description="Prephenate dehydratase" evidence="8">
    <location>
        <begin position="489"/>
        <end position="678"/>
    </location>
</feature>
<dbReference type="InterPro" id="IPR002701">
    <property type="entry name" value="CM_II_prokaryot"/>
</dbReference>
<gene>
    <name evidence="10" type="ORF">AM587_10014814</name>
</gene>
<dbReference type="Pfam" id="PF01817">
    <property type="entry name" value="CM_2"/>
    <property type="match status" value="1"/>
</dbReference>
<dbReference type="SUPFAM" id="SSF53850">
    <property type="entry name" value="Periplasmic binding protein-like II"/>
    <property type="match status" value="1"/>
</dbReference>
<dbReference type="STRING" id="4790.A0A0W8B668"/>
<comment type="subcellular location">
    <subcellularLocation>
        <location evidence="1">Cytoplasm</location>
    </subcellularLocation>
</comment>
<dbReference type="Gene3D" id="1.10.260.30">
    <property type="entry name" value="Signal recognition particle, SRP54 subunit, M-domain"/>
    <property type="match status" value="1"/>
</dbReference>
<dbReference type="Gene3D" id="3.30.70.260">
    <property type="match status" value="1"/>
</dbReference>
<keyword evidence="5" id="KW-0028">Amino-acid biosynthesis</keyword>
<dbReference type="Gene3D" id="3.40.190.10">
    <property type="entry name" value="Periplasmic binding protein-like II"/>
    <property type="match status" value="2"/>
</dbReference>
<keyword evidence="4" id="KW-0963">Cytoplasm</keyword>
<protein>
    <recommendedName>
        <fullName evidence="3">chorismate mutase</fullName>
        <ecNumber evidence="3">5.4.99.5</ecNumber>
    </recommendedName>
</protein>
<evidence type="ECO:0000256" key="4">
    <source>
        <dbReference type="ARBA" id="ARBA00022490"/>
    </source>
</evidence>
<evidence type="ECO:0000259" key="8">
    <source>
        <dbReference type="PROSITE" id="PS51171"/>
    </source>
</evidence>
<dbReference type="SUPFAM" id="SSF47446">
    <property type="entry name" value="Signal peptide-binding domain"/>
    <property type="match status" value="1"/>
</dbReference>
<dbReference type="Gene3D" id="1.10.590.10">
    <property type="entry name" value="Chorismate mutase, AroQ class superfamily, eukaryotic"/>
    <property type="match status" value="1"/>
</dbReference>
<dbReference type="Pfam" id="PF02978">
    <property type="entry name" value="SRP_SPB"/>
    <property type="match status" value="1"/>
</dbReference>
<dbReference type="AlphaFoldDB" id="A0A0W8B668"/>
<dbReference type="InterPro" id="IPR036891">
    <property type="entry name" value="Signal_recog_part_SRP54_M_sf"/>
</dbReference>
<dbReference type="EC" id="5.4.99.5" evidence="3"/>
<dbReference type="Proteomes" id="UP000052943">
    <property type="component" value="Unassembled WGS sequence"/>
</dbReference>
<dbReference type="InterPro" id="IPR045865">
    <property type="entry name" value="ACT-like_dom_sf"/>
</dbReference>
<dbReference type="PANTHER" id="PTHR21145">
    <property type="entry name" value="CHORISMATE MUTASE"/>
    <property type="match status" value="1"/>
</dbReference>
<reference evidence="10 11" key="1">
    <citation type="submission" date="2015-11" db="EMBL/GenBank/DDBJ databases">
        <title>Genomes and virulence difference between two physiological races of Phytophthora nicotianae.</title>
        <authorList>
            <person name="Liu H."/>
            <person name="Ma X."/>
            <person name="Yu H."/>
            <person name="Fang D."/>
            <person name="Li Y."/>
            <person name="Wang X."/>
            <person name="Wang W."/>
            <person name="Dong Y."/>
            <person name="Xiao B."/>
        </authorList>
    </citation>
    <scope>NUCLEOTIDE SEQUENCE [LARGE SCALE GENOMIC DNA]</scope>
    <source>
        <strain evidence="11">race 0</strain>
    </source>
</reference>
<dbReference type="InterPro" id="IPR002912">
    <property type="entry name" value="ACT_dom"/>
</dbReference>
<dbReference type="UniPathway" id="UPA00120">
    <property type="reaction ID" value="UER00203"/>
</dbReference>
<evidence type="ECO:0000259" key="9">
    <source>
        <dbReference type="PROSITE" id="PS51671"/>
    </source>
</evidence>
<evidence type="ECO:0000256" key="6">
    <source>
        <dbReference type="ARBA" id="ARBA00023141"/>
    </source>
</evidence>
<proteinExistence type="predicted"/>
<dbReference type="FunFam" id="1.10.590.10:FF:000004">
    <property type="entry name" value="Chorismate mutase"/>
    <property type="match status" value="1"/>
</dbReference>
<name>A0A0W8B668_PHYNI</name>
<dbReference type="InterPro" id="IPR001086">
    <property type="entry name" value="Preph_deHydtase"/>
</dbReference>
<evidence type="ECO:0000256" key="7">
    <source>
        <dbReference type="ARBA" id="ARBA00023235"/>
    </source>
</evidence>
<dbReference type="SUPFAM" id="SSF55021">
    <property type="entry name" value="ACT-like"/>
    <property type="match status" value="1"/>
</dbReference>
<comment type="pathway">
    <text evidence="2">Metabolic intermediate biosynthesis; prephenate biosynthesis; prephenate from chorismate: step 1/1.</text>
</comment>
<dbReference type="GO" id="GO:0004664">
    <property type="term" value="F:prephenate dehydratase activity"/>
    <property type="evidence" value="ECO:0007669"/>
    <property type="project" value="InterPro"/>
</dbReference>
<dbReference type="PROSITE" id="PS51171">
    <property type="entry name" value="PREPHENATE_DEHYDR_3"/>
    <property type="match status" value="1"/>
</dbReference>
<dbReference type="PROSITE" id="PS51671">
    <property type="entry name" value="ACT"/>
    <property type="match status" value="1"/>
</dbReference>
<dbReference type="SUPFAM" id="SSF48600">
    <property type="entry name" value="Chorismate mutase II"/>
    <property type="match status" value="1"/>
</dbReference>
<dbReference type="InterPro" id="IPR037039">
    <property type="entry name" value="CM_AroQ_sf_eucaryotic"/>
</dbReference>
<dbReference type="GO" id="GO:0046417">
    <property type="term" value="P:chorismate metabolic process"/>
    <property type="evidence" value="ECO:0007669"/>
    <property type="project" value="InterPro"/>
</dbReference>
<dbReference type="InterPro" id="IPR036263">
    <property type="entry name" value="Chorismate_II_sf"/>
</dbReference>
<dbReference type="CDD" id="cd04905">
    <property type="entry name" value="ACT_CM-PDT"/>
    <property type="match status" value="1"/>
</dbReference>
<dbReference type="FunFam" id="1.10.260.30:FF:000007">
    <property type="entry name" value="Chorismate mutase"/>
    <property type="match status" value="1"/>
</dbReference>
<evidence type="ECO:0000313" key="10">
    <source>
        <dbReference type="EMBL" id="KUF67209.1"/>
    </source>
</evidence>
<keyword evidence="6" id="KW-0057">Aromatic amino acid biosynthesis</keyword>
<dbReference type="NCBIfam" id="TIGR01802">
    <property type="entry name" value="CM_pl-yst"/>
    <property type="match status" value="1"/>
</dbReference>
<dbReference type="PROSITE" id="PS51169">
    <property type="entry name" value="CHORISMATE_MUT_3"/>
    <property type="match status" value="1"/>
</dbReference>
<evidence type="ECO:0000256" key="2">
    <source>
        <dbReference type="ARBA" id="ARBA00004817"/>
    </source>
</evidence>
<feature type="domain" description="ACT" evidence="9">
    <location>
        <begin position="690"/>
        <end position="766"/>
    </location>
</feature>
<evidence type="ECO:0000313" key="11">
    <source>
        <dbReference type="Proteomes" id="UP000052943"/>
    </source>
</evidence>
<evidence type="ECO:0000256" key="1">
    <source>
        <dbReference type="ARBA" id="ARBA00004496"/>
    </source>
</evidence>
<dbReference type="GO" id="GO:0009094">
    <property type="term" value="P:L-phenylalanine biosynthetic process"/>
    <property type="evidence" value="ECO:0007669"/>
    <property type="project" value="InterPro"/>
</dbReference>